<sequence length="370" mass="41380">MKIRKEQDAQSSYELRNIEKERQGGEKETMRSNFSQTRMAGKLCGPSSSKASPASTPIPLELVIVNNRLSECREVALSSTIITYARYSDVTYFCYELGVTSHDHFTIAKRKLIQHQVIQSIGDVSCWVGAVVYRAVGPRVGRVSVSPSGGCTGKLQPQSARLFHQVLVFSLVLTVTVIRIRADRSIECFPFNYSSSELPVRTRRYRQATPLSAVIPHTNHVDPRFMVHSPSLAIALSVPVARPKRGFSMKTRCCNSIEATECRRCTTTEQEVRMQPARIRRRRCNTSNAMHSGRNIILSMDLTNGQLTPNNNTPLLTQALSVNLFNINIIRKIEKEREKNNILSGNIGTKLLILDLSSLASDSIDCPHHP</sequence>
<evidence type="ECO:0000313" key="2">
    <source>
        <dbReference type="EMBL" id="EFN74365.1"/>
    </source>
</evidence>
<keyword evidence="3" id="KW-1185">Reference proteome</keyword>
<evidence type="ECO:0000313" key="3">
    <source>
        <dbReference type="Proteomes" id="UP000000311"/>
    </source>
</evidence>
<evidence type="ECO:0000256" key="1">
    <source>
        <dbReference type="SAM" id="MobiDB-lite"/>
    </source>
</evidence>
<gene>
    <name evidence="2" type="ORF">EAG_03325</name>
</gene>
<protein>
    <submittedName>
        <fullName evidence="2">Uncharacterized protein</fullName>
    </submittedName>
</protein>
<reference evidence="2 3" key="1">
    <citation type="journal article" date="2010" name="Science">
        <title>Genomic comparison of the ants Camponotus floridanus and Harpegnathos saltator.</title>
        <authorList>
            <person name="Bonasio R."/>
            <person name="Zhang G."/>
            <person name="Ye C."/>
            <person name="Mutti N.S."/>
            <person name="Fang X."/>
            <person name="Qin N."/>
            <person name="Donahue G."/>
            <person name="Yang P."/>
            <person name="Li Q."/>
            <person name="Li C."/>
            <person name="Zhang P."/>
            <person name="Huang Z."/>
            <person name="Berger S.L."/>
            <person name="Reinberg D."/>
            <person name="Wang J."/>
            <person name="Liebig J."/>
        </authorList>
    </citation>
    <scope>NUCLEOTIDE SEQUENCE [LARGE SCALE GENOMIC DNA]</scope>
    <source>
        <strain evidence="3">C129</strain>
    </source>
</reference>
<dbReference type="AlphaFoldDB" id="E1ZWS6"/>
<accession>E1ZWS6</accession>
<dbReference type="Proteomes" id="UP000000311">
    <property type="component" value="Unassembled WGS sequence"/>
</dbReference>
<proteinExistence type="predicted"/>
<organism evidence="3">
    <name type="scientific">Camponotus floridanus</name>
    <name type="common">Florida carpenter ant</name>
    <dbReference type="NCBI Taxonomy" id="104421"/>
    <lineage>
        <taxon>Eukaryota</taxon>
        <taxon>Metazoa</taxon>
        <taxon>Ecdysozoa</taxon>
        <taxon>Arthropoda</taxon>
        <taxon>Hexapoda</taxon>
        <taxon>Insecta</taxon>
        <taxon>Pterygota</taxon>
        <taxon>Neoptera</taxon>
        <taxon>Endopterygota</taxon>
        <taxon>Hymenoptera</taxon>
        <taxon>Apocrita</taxon>
        <taxon>Aculeata</taxon>
        <taxon>Formicoidea</taxon>
        <taxon>Formicidae</taxon>
        <taxon>Formicinae</taxon>
        <taxon>Camponotus</taxon>
    </lineage>
</organism>
<name>E1ZWS6_CAMFO</name>
<dbReference type="EMBL" id="GL434901">
    <property type="protein sequence ID" value="EFN74365.1"/>
    <property type="molecule type" value="Genomic_DNA"/>
</dbReference>
<feature type="region of interest" description="Disordered" evidence="1">
    <location>
        <begin position="1"/>
        <end position="32"/>
    </location>
</feature>
<dbReference type="InParanoid" id="E1ZWS6"/>
<feature type="compositionally biased region" description="Basic and acidic residues" evidence="1">
    <location>
        <begin position="16"/>
        <end position="30"/>
    </location>
</feature>